<proteinExistence type="predicted"/>
<keyword evidence="1" id="KW-0472">Membrane</keyword>
<dbReference type="AlphaFoldDB" id="A0A9K3MZ61"/>
<evidence type="ECO:0000256" key="1">
    <source>
        <dbReference type="SAM" id="Phobius"/>
    </source>
</evidence>
<evidence type="ECO:0000313" key="3">
    <source>
        <dbReference type="Proteomes" id="UP000215914"/>
    </source>
</evidence>
<sequence length="46" mass="5858">MFDRQLFDDMLNQNLVLFFGYSCCFLIYRFLVRFFWRSNIRHDNVR</sequence>
<organism evidence="2 3">
    <name type="scientific">Helianthus annuus</name>
    <name type="common">Common sunflower</name>
    <dbReference type="NCBI Taxonomy" id="4232"/>
    <lineage>
        <taxon>Eukaryota</taxon>
        <taxon>Viridiplantae</taxon>
        <taxon>Streptophyta</taxon>
        <taxon>Embryophyta</taxon>
        <taxon>Tracheophyta</taxon>
        <taxon>Spermatophyta</taxon>
        <taxon>Magnoliopsida</taxon>
        <taxon>eudicotyledons</taxon>
        <taxon>Gunneridae</taxon>
        <taxon>Pentapetalae</taxon>
        <taxon>asterids</taxon>
        <taxon>campanulids</taxon>
        <taxon>Asterales</taxon>
        <taxon>Asteraceae</taxon>
        <taxon>Asteroideae</taxon>
        <taxon>Heliantheae alliance</taxon>
        <taxon>Heliantheae</taxon>
        <taxon>Helianthus</taxon>
    </lineage>
</organism>
<evidence type="ECO:0000313" key="2">
    <source>
        <dbReference type="EMBL" id="KAF5781086.1"/>
    </source>
</evidence>
<keyword evidence="1" id="KW-1133">Transmembrane helix</keyword>
<keyword evidence="3" id="KW-1185">Reference proteome</keyword>
<accession>A0A9K3MZ61</accession>
<gene>
    <name evidence="2" type="ORF">HanXRQr2_Chr11g0479341</name>
</gene>
<feature type="transmembrane region" description="Helical" evidence="1">
    <location>
        <begin position="15"/>
        <end position="36"/>
    </location>
</feature>
<keyword evidence="1" id="KW-0812">Transmembrane</keyword>
<reference evidence="2" key="2">
    <citation type="submission" date="2020-06" db="EMBL/GenBank/DDBJ databases">
        <title>Helianthus annuus Genome sequencing and assembly Release 2.</title>
        <authorList>
            <person name="Gouzy J."/>
            <person name="Langlade N."/>
            <person name="Munos S."/>
        </authorList>
    </citation>
    <scope>NUCLEOTIDE SEQUENCE</scope>
    <source>
        <tissue evidence="2">Leaves</tissue>
    </source>
</reference>
<name>A0A9K3MZ61_HELAN</name>
<dbReference type="PROSITE" id="PS51257">
    <property type="entry name" value="PROKAR_LIPOPROTEIN"/>
    <property type="match status" value="1"/>
</dbReference>
<dbReference type="Proteomes" id="UP000215914">
    <property type="component" value="Unassembled WGS sequence"/>
</dbReference>
<protein>
    <submittedName>
        <fullName evidence="2">Uncharacterized protein</fullName>
    </submittedName>
</protein>
<dbReference type="Gramene" id="mRNA:HanXRQr2_Chr11g0479341">
    <property type="protein sequence ID" value="mRNA:HanXRQr2_Chr11g0479341"/>
    <property type="gene ID" value="HanXRQr2_Chr11g0479341"/>
</dbReference>
<dbReference type="EMBL" id="MNCJ02000326">
    <property type="protein sequence ID" value="KAF5781086.1"/>
    <property type="molecule type" value="Genomic_DNA"/>
</dbReference>
<comment type="caution">
    <text evidence="2">The sequence shown here is derived from an EMBL/GenBank/DDBJ whole genome shotgun (WGS) entry which is preliminary data.</text>
</comment>
<reference evidence="2" key="1">
    <citation type="journal article" date="2017" name="Nature">
        <title>The sunflower genome provides insights into oil metabolism, flowering and Asterid evolution.</title>
        <authorList>
            <person name="Badouin H."/>
            <person name="Gouzy J."/>
            <person name="Grassa C.J."/>
            <person name="Murat F."/>
            <person name="Staton S.E."/>
            <person name="Cottret L."/>
            <person name="Lelandais-Briere C."/>
            <person name="Owens G.L."/>
            <person name="Carrere S."/>
            <person name="Mayjonade B."/>
            <person name="Legrand L."/>
            <person name="Gill N."/>
            <person name="Kane N.C."/>
            <person name="Bowers J.E."/>
            <person name="Hubner S."/>
            <person name="Bellec A."/>
            <person name="Berard A."/>
            <person name="Berges H."/>
            <person name="Blanchet N."/>
            <person name="Boniface M.C."/>
            <person name="Brunel D."/>
            <person name="Catrice O."/>
            <person name="Chaidir N."/>
            <person name="Claudel C."/>
            <person name="Donnadieu C."/>
            <person name="Faraut T."/>
            <person name="Fievet G."/>
            <person name="Helmstetter N."/>
            <person name="King M."/>
            <person name="Knapp S.J."/>
            <person name="Lai Z."/>
            <person name="Le Paslier M.C."/>
            <person name="Lippi Y."/>
            <person name="Lorenzon L."/>
            <person name="Mandel J.R."/>
            <person name="Marage G."/>
            <person name="Marchand G."/>
            <person name="Marquand E."/>
            <person name="Bret-Mestries E."/>
            <person name="Morien E."/>
            <person name="Nambeesan S."/>
            <person name="Nguyen T."/>
            <person name="Pegot-Espagnet P."/>
            <person name="Pouilly N."/>
            <person name="Raftis F."/>
            <person name="Sallet E."/>
            <person name="Schiex T."/>
            <person name="Thomas J."/>
            <person name="Vandecasteele C."/>
            <person name="Vares D."/>
            <person name="Vear F."/>
            <person name="Vautrin S."/>
            <person name="Crespi M."/>
            <person name="Mangin B."/>
            <person name="Burke J.M."/>
            <person name="Salse J."/>
            <person name="Munos S."/>
            <person name="Vincourt P."/>
            <person name="Rieseberg L.H."/>
            <person name="Langlade N.B."/>
        </authorList>
    </citation>
    <scope>NUCLEOTIDE SEQUENCE</scope>
    <source>
        <tissue evidence="2">Leaves</tissue>
    </source>
</reference>